<accession>A0AAD8V6S5</accession>
<dbReference type="GeneID" id="85441692"/>
<dbReference type="Proteomes" id="UP001230504">
    <property type="component" value="Unassembled WGS sequence"/>
</dbReference>
<comment type="caution">
    <text evidence="1">The sequence shown here is derived from an EMBL/GenBank/DDBJ whole genome shotgun (WGS) entry which is preliminary data.</text>
</comment>
<proteinExistence type="predicted"/>
<name>A0AAD8V6S5_9PEZI</name>
<evidence type="ECO:0000313" key="2">
    <source>
        <dbReference type="Proteomes" id="UP001230504"/>
    </source>
</evidence>
<evidence type="ECO:0000313" key="1">
    <source>
        <dbReference type="EMBL" id="KAK1594603.1"/>
    </source>
</evidence>
<dbReference type="AlphaFoldDB" id="A0AAD8V6S5"/>
<reference evidence="1" key="1">
    <citation type="submission" date="2021-06" db="EMBL/GenBank/DDBJ databases">
        <title>Comparative genomics, transcriptomics and evolutionary studies reveal genomic signatures of adaptation to plant cell wall in hemibiotrophic fungi.</title>
        <authorList>
            <consortium name="DOE Joint Genome Institute"/>
            <person name="Baroncelli R."/>
            <person name="Diaz J.F."/>
            <person name="Benocci T."/>
            <person name="Peng M."/>
            <person name="Battaglia E."/>
            <person name="Haridas S."/>
            <person name="Andreopoulos W."/>
            <person name="Labutti K."/>
            <person name="Pangilinan J."/>
            <person name="Floch G.L."/>
            <person name="Makela M.R."/>
            <person name="Henrissat B."/>
            <person name="Grigoriev I.V."/>
            <person name="Crouch J.A."/>
            <person name="De Vries R.P."/>
            <person name="Sukno S.A."/>
            <person name="Thon M.R."/>
        </authorList>
    </citation>
    <scope>NUCLEOTIDE SEQUENCE</scope>
    <source>
        <strain evidence="1">CBS 125086</strain>
    </source>
</reference>
<dbReference type="EMBL" id="JAHLJV010000019">
    <property type="protein sequence ID" value="KAK1594603.1"/>
    <property type="molecule type" value="Genomic_DNA"/>
</dbReference>
<gene>
    <name evidence="1" type="ORF">LY79DRAFT_549167</name>
</gene>
<dbReference type="RefSeq" id="XP_060415765.1">
    <property type="nucleotide sequence ID" value="XM_060557452.1"/>
</dbReference>
<keyword evidence="2" id="KW-1185">Reference proteome</keyword>
<sequence>MLVWSRGHVVTPSQIPSFFTLPASSPLALATHHHHQYQRYCLTSLLAVSHNQQFQQPIVNMRYFCYLIDRL</sequence>
<protein>
    <submittedName>
        <fullName evidence="1">Uncharacterized protein</fullName>
    </submittedName>
</protein>
<organism evidence="1 2">
    <name type="scientific">Colletotrichum navitas</name>
    <dbReference type="NCBI Taxonomy" id="681940"/>
    <lineage>
        <taxon>Eukaryota</taxon>
        <taxon>Fungi</taxon>
        <taxon>Dikarya</taxon>
        <taxon>Ascomycota</taxon>
        <taxon>Pezizomycotina</taxon>
        <taxon>Sordariomycetes</taxon>
        <taxon>Hypocreomycetidae</taxon>
        <taxon>Glomerellales</taxon>
        <taxon>Glomerellaceae</taxon>
        <taxon>Colletotrichum</taxon>
        <taxon>Colletotrichum graminicola species complex</taxon>
    </lineage>
</organism>